<sequence length="238" mass="26634">MALSSGNRITNTRTFLFLILAWTGLLSVAPFSGNTAWSAEKTPEGVLSDLSRTFNRDKGFRADFVQHLTMPNGKPVLSHGSLVYRTPGKMVLNYSDPPGQILLLVGNRLAFYIPQNHQVLIKKMRSQHIPETPALLFASLGHLRRYFYIRPEQGGSVPVSGKYGLELIPRKPDRHLAVARIVVDMSTHLPTKITFDEFNGMEMTIDLKNLHPTPRLSDSLFKLVLPPGTTVVRTRQGF</sequence>
<dbReference type="SUPFAM" id="SSF89392">
    <property type="entry name" value="Prokaryotic lipoproteins and lipoprotein localization factors"/>
    <property type="match status" value="1"/>
</dbReference>
<organism evidence="2">
    <name type="scientific">Leptospirillum ferriphilum</name>
    <dbReference type="NCBI Taxonomy" id="178606"/>
    <lineage>
        <taxon>Bacteria</taxon>
        <taxon>Pseudomonadati</taxon>
        <taxon>Nitrospirota</taxon>
        <taxon>Nitrospiria</taxon>
        <taxon>Nitrospirales</taxon>
        <taxon>Nitrospiraceae</taxon>
        <taxon>Leptospirillum</taxon>
    </lineage>
</organism>
<accession>A0A7C3LSQ8</accession>
<dbReference type="CDD" id="cd16325">
    <property type="entry name" value="LolA"/>
    <property type="match status" value="1"/>
</dbReference>
<protein>
    <submittedName>
        <fullName evidence="2">Outer membrane lipoprotein carrier protein LolA</fullName>
    </submittedName>
</protein>
<comment type="caution">
    <text evidence="2">The sequence shown here is derived from an EMBL/GenBank/DDBJ whole genome shotgun (WGS) entry which is preliminary data.</text>
</comment>
<dbReference type="PANTHER" id="PTHR35869:SF1">
    <property type="entry name" value="OUTER-MEMBRANE LIPOPROTEIN CARRIER PROTEIN"/>
    <property type="match status" value="1"/>
</dbReference>
<dbReference type="Gene3D" id="2.50.20.10">
    <property type="entry name" value="Lipoprotein localisation LolA/LolB/LppX"/>
    <property type="match status" value="1"/>
</dbReference>
<dbReference type="EMBL" id="DTMM01000111">
    <property type="protein sequence ID" value="HFT93426.1"/>
    <property type="molecule type" value="Genomic_DNA"/>
</dbReference>
<name>A0A7C3LSQ8_9BACT</name>
<reference evidence="2" key="1">
    <citation type="journal article" date="2020" name="mSystems">
        <title>Genome- and Community-Level Interaction Insights into Carbon Utilization and Element Cycling Functions of Hydrothermarchaeota in Hydrothermal Sediment.</title>
        <authorList>
            <person name="Zhou Z."/>
            <person name="Liu Y."/>
            <person name="Xu W."/>
            <person name="Pan J."/>
            <person name="Luo Z.H."/>
            <person name="Li M."/>
        </authorList>
    </citation>
    <scope>NUCLEOTIDE SEQUENCE [LARGE SCALE GENOMIC DNA]</scope>
    <source>
        <strain evidence="2">SpSt-902</strain>
    </source>
</reference>
<dbReference type="AlphaFoldDB" id="A0A7C3LSQ8"/>
<evidence type="ECO:0000313" key="2">
    <source>
        <dbReference type="EMBL" id="HFT93426.1"/>
    </source>
</evidence>
<dbReference type="InterPro" id="IPR029046">
    <property type="entry name" value="LolA/LolB/LppX"/>
</dbReference>
<keyword evidence="2" id="KW-0449">Lipoprotein</keyword>
<dbReference type="Pfam" id="PF03548">
    <property type="entry name" value="LolA"/>
    <property type="match status" value="1"/>
</dbReference>
<evidence type="ECO:0000256" key="1">
    <source>
        <dbReference type="ARBA" id="ARBA00022729"/>
    </source>
</evidence>
<proteinExistence type="predicted"/>
<gene>
    <name evidence="2" type="ORF">ENX03_05700</name>
</gene>
<keyword evidence="1" id="KW-0732">Signal</keyword>
<dbReference type="PANTHER" id="PTHR35869">
    <property type="entry name" value="OUTER-MEMBRANE LIPOPROTEIN CARRIER PROTEIN"/>
    <property type="match status" value="1"/>
</dbReference>
<dbReference type="InterPro" id="IPR004564">
    <property type="entry name" value="OM_lipoprot_carrier_LolA-like"/>
</dbReference>